<dbReference type="GO" id="GO:0005886">
    <property type="term" value="C:plasma membrane"/>
    <property type="evidence" value="ECO:0007669"/>
    <property type="project" value="TreeGrafter"/>
</dbReference>
<keyword evidence="6" id="KW-1185">Reference proteome</keyword>
<dbReference type="SUPFAM" id="SSF52058">
    <property type="entry name" value="L domain-like"/>
    <property type="match status" value="1"/>
</dbReference>
<dbReference type="InterPro" id="IPR003591">
    <property type="entry name" value="Leu-rich_rpt_typical-subtyp"/>
</dbReference>
<dbReference type="InterPro" id="IPR032675">
    <property type="entry name" value="LRR_dom_sf"/>
</dbReference>
<dbReference type="AlphaFoldDB" id="A0A9N9WS03"/>
<reference evidence="5" key="1">
    <citation type="submission" date="2022-01" db="EMBL/GenBank/DDBJ databases">
        <authorList>
            <person name="King R."/>
        </authorList>
    </citation>
    <scope>NUCLEOTIDE SEQUENCE</scope>
</reference>
<accession>A0A9N9WS03</accession>
<dbReference type="PROSITE" id="PS51450">
    <property type="entry name" value="LRR"/>
    <property type="match status" value="1"/>
</dbReference>
<keyword evidence="1" id="KW-0433">Leucine-rich repeat</keyword>
<dbReference type="PANTHER" id="PTHR24369">
    <property type="entry name" value="ANTIGEN BSP, PUTATIVE-RELATED"/>
    <property type="match status" value="1"/>
</dbReference>
<evidence type="ECO:0000256" key="1">
    <source>
        <dbReference type="ARBA" id="ARBA00022614"/>
    </source>
</evidence>
<dbReference type="InterPro" id="IPR000483">
    <property type="entry name" value="Cys-rich_flank_reg_C"/>
</dbReference>
<dbReference type="EMBL" id="OU895878">
    <property type="protein sequence ID" value="CAG9803863.1"/>
    <property type="molecule type" value="Genomic_DNA"/>
</dbReference>
<keyword evidence="2" id="KW-0732">Signal</keyword>
<dbReference type="PANTHER" id="PTHR24369:SF211">
    <property type="entry name" value="LEUCINE-RICH REPEAT-CONTAINING PROTEIN 15-LIKE"/>
    <property type="match status" value="1"/>
</dbReference>
<gene>
    <name evidence="5" type="ORF">CHIRRI_LOCUS6759</name>
</gene>
<dbReference type="Pfam" id="PF13855">
    <property type="entry name" value="LRR_8"/>
    <property type="match status" value="2"/>
</dbReference>
<dbReference type="InterPro" id="IPR001611">
    <property type="entry name" value="Leu-rich_rpt"/>
</dbReference>
<feature type="domain" description="LRRCT" evidence="4">
    <location>
        <begin position="328"/>
        <end position="381"/>
    </location>
</feature>
<dbReference type="OrthoDB" id="2013775at2759"/>
<protein>
    <recommendedName>
        <fullName evidence="4">LRRCT domain-containing protein</fullName>
    </recommendedName>
</protein>
<name>A0A9N9WS03_9DIPT</name>
<evidence type="ECO:0000313" key="6">
    <source>
        <dbReference type="Proteomes" id="UP001153620"/>
    </source>
</evidence>
<organism evidence="5 6">
    <name type="scientific">Chironomus riparius</name>
    <dbReference type="NCBI Taxonomy" id="315576"/>
    <lineage>
        <taxon>Eukaryota</taxon>
        <taxon>Metazoa</taxon>
        <taxon>Ecdysozoa</taxon>
        <taxon>Arthropoda</taxon>
        <taxon>Hexapoda</taxon>
        <taxon>Insecta</taxon>
        <taxon>Pterygota</taxon>
        <taxon>Neoptera</taxon>
        <taxon>Endopterygota</taxon>
        <taxon>Diptera</taxon>
        <taxon>Nematocera</taxon>
        <taxon>Chironomoidea</taxon>
        <taxon>Chironomidae</taxon>
        <taxon>Chironominae</taxon>
        <taxon>Chironomus</taxon>
    </lineage>
</organism>
<dbReference type="Gene3D" id="3.80.10.10">
    <property type="entry name" value="Ribonuclease Inhibitor"/>
    <property type="match status" value="2"/>
</dbReference>
<evidence type="ECO:0000259" key="4">
    <source>
        <dbReference type="SMART" id="SM00082"/>
    </source>
</evidence>
<dbReference type="InterPro" id="IPR050541">
    <property type="entry name" value="LRR_TM_domain-containing"/>
</dbReference>
<dbReference type="Proteomes" id="UP001153620">
    <property type="component" value="Chromosome 2"/>
</dbReference>
<keyword evidence="3" id="KW-0677">Repeat</keyword>
<sequence>MGQSLDRAWDRCTEEGFCRCLPVLKQISCWHLGLKNIPSTQSVPNDITHIDLSYNELTTLHRDTFRGLTHLTILDLSRNRLNFLPNDLLLDLDSLSTLRLQENNLQRVDNQLFLKLRSLKILDVSINHLSNALPLELFQSIYHIKVINFSNNKLNKFPLLLEQSELEELDISKNEICAIDNKDLFELKKLKTLRLSENSLAFVSEEKFYNSYKRKPFQKLKEPFDIGFGSKQNPIDASICFSQLEKGLKRLMLFSNNFKYLHSNSFEGLSSLSSLLLNNNNLKDFDADVFSPLISLSKLRLDSNKLQFLPKDCLDNIPKLTKIKLDKNPWHCDCQSIYLARFLRKNFEKLWNGEAGIPLCLGPGELGGKQVSMLRFDHLCYGQWFSMVNLAARVPVKKQTTDAPALFFQQMEILNYQDKKTTLATEKPDFEEDLLR</sequence>
<proteinExistence type="predicted"/>
<evidence type="ECO:0000313" key="5">
    <source>
        <dbReference type="EMBL" id="CAG9803863.1"/>
    </source>
</evidence>
<evidence type="ECO:0000256" key="2">
    <source>
        <dbReference type="ARBA" id="ARBA00022729"/>
    </source>
</evidence>
<dbReference type="SMART" id="SM00369">
    <property type="entry name" value="LRR_TYP"/>
    <property type="match status" value="8"/>
</dbReference>
<dbReference type="PRINTS" id="PR00019">
    <property type="entry name" value="LEURICHRPT"/>
</dbReference>
<dbReference type="SMART" id="SM00082">
    <property type="entry name" value="LRRCT"/>
    <property type="match status" value="1"/>
</dbReference>
<evidence type="ECO:0000256" key="3">
    <source>
        <dbReference type="ARBA" id="ARBA00022737"/>
    </source>
</evidence>
<reference evidence="5" key="2">
    <citation type="submission" date="2022-10" db="EMBL/GenBank/DDBJ databases">
        <authorList>
            <consortium name="ENA_rothamsted_submissions"/>
            <consortium name="culmorum"/>
            <person name="King R."/>
        </authorList>
    </citation>
    <scope>NUCLEOTIDE SEQUENCE</scope>
</reference>